<evidence type="ECO:0000313" key="2">
    <source>
        <dbReference type="EMBL" id="QPR71509.1"/>
    </source>
</evidence>
<keyword evidence="1" id="KW-0732">Signal</keyword>
<reference evidence="3 4" key="1">
    <citation type="submission" date="2019-06" db="EMBL/GenBank/DDBJ databases">
        <title>Genome sequence analysis of &gt;100 Bacillus licheniformis strains suggests intrinsic resistance to this species.</title>
        <authorList>
            <person name="Wels M."/>
            <person name="Siezen R.J."/>
            <person name="Johansen E."/>
            <person name="Stuer-Lauridsen B."/>
            <person name="Bjerre K."/>
            <person name="Nielsen B.K.K."/>
        </authorList>
    </citation>
    <scope>NUCLEOTIDE SEQUENCE [LARGE SCALE GENOMIC DNA]</scope>
    <source>
        <strain evidence="3 4">BAC-16736</strain>
    </source>
</reference>
<proteinExistence type="predicted"/>
<evidence type="ECO:0000313" key="3">
    <source>
        <dbReference type="EMBL" id="TWL25469.1"/>
    </source>
</evidence>
<name>A0A1Y0YKU3_BACLI</name>
<protein>
    <submittedName>
        <fullName evidence="3">Uncharacterized protein</fullName>
    </submittedName>
</protein>
<feature type="chain" id="PRO_5041057206" evidence="1">
    <location>
        <begin position="29"/>
        <end position="215"/>
    </location>
</feature>
<reference evidence="2 5" key="2">
    <citation type="submission" date="2020-12" db="EMBL/GenBank/DDBJ databases">
        <title>FDA dAtabase for Regulatory Grade micrObial Sequences (FDA-ARGOS): Supporting development and validation of Infectious Disease Dx tests.</title>
        <authorList>
            <person name="Nelson B."/>
            <person name="Plummer A."/>
            <person name="Tallon L."/>
            <person name="Sadzewicz L."/>
            <person name="Zhao X."/>
            <person name="Boylan J."/>
            <person name="Ott S."/>
            <person name="Bowen H."/>
            <person name="Vavikolanu K."/>
            <person name="Mehta A."/>
            <person name="Aluvathingal J."/>
            <person name="Nadendla S."/>
            <person name="Myers T."/>
            <person name="Yan Y."/>
            <person name="Sichtig H."/>
        </authorList>
    </citation>
    <scope>NUCLEOTIDE SEQUENCE [LARGE SCALE GENOMIC DNA]</scope>
    <source>
        <strain evidence="2 5">FDAARGOS_923</strain>
    </source>
</reference>
<dbReference type="OMA" id="FRHSDWY"/>
<dbReference type="RefSeq" id="WP_003181986.1">
    <property type="nucleotide sequence ID" value="NZ_BEXU01000008.1"/>
</dbReference>
<evidence type="ECO:0000313" key="5">
    <source>
        <dbReference type="Proteomes" id="UP000595038"/>
    </source>
</evidence>
<dbReference type="EMBL" id="NILC01000026">
    <property type="protein sequence ID" value="TWL25469.1"/>
    <property type="molecule type" value="Genomic_DNA"/>
</dbReference>
<accession>A0A1Y0YKU3</accession>
<dbReference type="GeneID" id="92861471"/>
<dbReference type="EMBL" id="CP065647">
    <property type="protein sequence ID" value="QPR71509.1"/>
    <property type="molecule type" value="Genomic_DNA"/>
</dbReference>
<dbReference type="Gene3D" id="2.60.20.10">
    <property type="entry name" value="Crystallins"/>
    <property type="match status" value="1"/>
</dbReference>
<feature type="signal peptide" evidence="1">
    <location>
        <begin position="1"/>
        <end position="28"/>
    </location>
</feature>
<dbReference type="Proteomes" id="UP000435910">
    <property type="component" value="Unassembled WGS sequence"/>
</dbReference>
<gene>
    <name evidence="3" type="ORF">CHCC16736_4352</name>
    <name evidence="2" type="ORF">I6G80_16990</name>
</gene>
<evidence type="ECO:0000256" key="1">
    <source>
        <dbReference type="SAM" id="SignalP"/>
    </source>
</evidence>
<evidence type="ECO:0000313" key="4">
    <source>
        <dbReference type="Proteomes" id="UP000435910"/>
    </source>
</evidence>
<dbReference type="PROSITE" id="PS51257">
    <property type="entry name" value="PROKAR_LIPOPROTEIN"/>
    <property type="match status" value="1"/>
</dbReference>
<sequence length="215" mass="23876">MFKTKFKKTIGIGLVAAACLISASTASAASQNESDVKVKLDDQQRNQYTVKSFHYLTVDGKNVDSPAQANAKSVRDVKVTMVLPKQNKNGDLLAYGFTSKVTLEAFIAKDKQRLEKQFKPSASGPCCTDFYEYKNKGGQYIYWRDGFKNLPSSWNDRISSLSTASPSSSYSTTLWEHTSTQGYGKGVLFRHSDWYGKTANMASDWDNKASAIDIK</sequence>
<dbReference type="Proteomes" id="UP000595038">
    <property type="component" value="Chromosome"/>
</dbReference>
<dbReference type="AlphaFoldDB" id="A0A1Y0YKU3"/>
<organism evidence="3 4">
    <name type="scientific">Bacillus licheniformis</name>
    <dbReference type="NCBI Taxonomy" id="1402"/>
    <lineage>
        <taxon>Bacteria</taxon>
        <taxon>Bacillati</taxon>
        <taxon>Bacillota</taxon>
        <taxon>Bacilli</taxon>
        <taxon>Bacillales</taxon>
        <taxon>Bacillaceae</taxon>
        <taxon>Bacillus</taxon>
    </lineage>
</organism>